<organism evidence="1">
    <name type="scientific">Iphiclides podalirius</name>
    <name type="common">scarce swallowtail</name>
    <dbReference type="NCBI Taxonomy" id="110791"/>
    <lineage>
        <taxon>Eukaryota</taxon>
        <taxon>Metazoa</taxon>
        <taxon>Ecdysozoa</taxon>
        <taxon>Arthropoda</taxon>
        <taxon>Hexapoda</taxon>
        <taxon>Insecta</taxon>
        <taxon>Pterygota</taxon>
        <taxon>Neoptera</taxon>
        <taxon>Endopterygota</taxon>
        <taxon>Lepidoptera</taxon>
        <taxon>Glossata</taxon>
        <taxon>Ditrysia</taxon>
        <taxon>Papilionoidea</taxon>
        <taxon>Papilionidae</taxon>
        <taxon>Papilioninae</taxon>
        <taxon>Iphiclides</taxon>
    </lineage>
</organism>
<dbReference type="EMBL" id="OW152828">
    <property type="protein sequence ID" value="CAH2046107.1"/>
    <property type="molecule type" value="Genomic_DNA"/>
</dbReference>
<evidence type="ECO:0000313" key="3">
    <source>
        <dbReference type="EMBL" id="CAH2055624.1"/>
    </source>
</evidence>
<proteinExistence type="predicted"/>
<dbReference type="Proteomes" id="UP000837857">
    <property type="component" value="Chromosome 7"/>
</dbReference>
<keyword evidence="5" id="KW-1185">Reference proteome</keyword>
<protein>
    <submittedName>
        <fullName evidence="1">Uncharacterized protein</fullName>
    </submittedName>
</protein>
<dbReference type="Proteomes" id="UP000837857">
    <property type="component" value="Chromosome 20"/>
</dbReference>
<evidence type="ECO:0000313" key="1">
    <source>
        <dbReference type="EMBL" id="CAH2046107.1"/>
    </source>
</evidence>
<accession>A0ABN8I1F7</accession>
<evidence type="ECO:0000313" key="5">
    <source>
        <dbReference type="Proteomes" id="UP000837857"/>
    </source>
</evidence>
<feature type="non-terminal residue" evidence="1">
    <location>
        <position position="1"/>
    </location>
</feature>
<dbReference type="EMBL" id="OW152832">
    <property type="protein sequence ID" value="CAH2051569.1"/>
    <property type="molecule type" value="Genomic_DNA"/>
</dbReference>
<evidence type="ECO:0000313" key="4">
    <source>
        <dbReference type="EMBL" id="CAH2074738.1"/>
    </source>
</evidence>
<evidence type="ECO:0000313" key="2">
    <source>
        <dbReference type="EMBL" id="CAH2051569.1"/>
    </source>
</evidence>
<dbReference type="Proteomes" id="UP000837857">
    <property type="component" value="Chromosome 22"/>
</dbReference>
<dbReference type="EMBL" id="OW152819">
    <property type="protein sequence ID" value="CAH2074738.1"/>
    <property type="molecule type" value="Genomic_DNA"/>
</dbReference>
<dbReference type="Proteomes" id="UP000837857">
    <property type="component" value="Chromosome 16"/>
</dbReference>
<gene>
    <name evidence="4" type="ORF">IPOD504_LOCUS16224</name>
    <name evidence="1" type="ORF">IPOD504_LOCUS5368</name>
    <name evidence="2" type="ORF">IPOD504_LOCUS7836</name>
    <name evidence="3" type="ORF">IPOD504_LOCUS8954</name>
</gene>
<reference evidence="1" key="1">
    <citation type="submission" date="2022-03" db="EMBL/GenBank/DDBJ databases">
        <authorList>
            <person name="Martin H S."/>
        </authorList>
    </citation>
    <scope>NUCLEOTIDE SEQUENCE</scope>
</reference>
<name>A0ABN8I1F7_9NEOP</name>
<dbReference type="EMBL" id="OW152834">
    <property type="protein sequence ID" value="CAH2055624.1"/>
    <property type="molecule type" value="Genomic_DNA"/>
</dbReference>
<sequence length="68" mass="7950">MLQYIVGGEVSRIAQQQARCMMETYRPLKTKEAPIELRIILKDDIPVAQRPRKLALKEQEERKAKTKL</sequence>